<name>A0A852ZC28_9ACTN</name>
<proteinExistence type="predicted"/>
<gene>
    <name evidence="2" type="ORF">F4554_003345</name>
</gene>
<protein>
    <recommendedName>
        <fullName evidence="4">Secreted protein</fullName>
    </recommendedName>
</protein>
<dbReference type="AlphaFoldDB" id="A0A852ZC28"/>
<feature type="chain" id="PRO_5039072960" description="Secreted protein" evidence="1">
    <location>
        <begin position="24"/>
        <end position="81"/>
    </location>
</feature>
<comment type="caution">
    <text evidence="2">The sequence shown here is derived from an EMBL/GenBank/DDBJ whole genome shotgun (WGS) entry which is preliminary data.</text>
</comment>
<evidence type="ECO:0000313" key="2">
    <source>
        <dbReference type="EMBL" id="NYH90707.1"/>
    </source>
</evidence>
<dbReference type="RefSeq" id="WP_179788261.1">
    <property type="nucleotide sequence ID" value="NZ_BAAARR010000016.1"/>
</dbReference>
<organism evidence="2 3">
    <name type="scientific">Actinopolymorpha rutila</name>
    <dbReference type="NCBI Taxonomy" id="446787"/>
    <lineage>
        <taxon>Bacteria</taxon>
        <taxon>Bacillati</taxon>
        <taxon>Actinomycetota</taxon>
        <taxon>Actinomycetes</taxon>
        <taxon>Propionibacteriales</taxon>
        <taxon>Actinopolymorphaceae</taxon>
        <taxon>Actinopolymorpha</taxon>
    </lineage>
</organism>
<keyword evidence="3" id="KW-1185">Reference proteome</keyword>
<dbReference type="EMBL" id="JACBZH010000001">
    <property type="protein sequence ID" value="NYH90707.1"/>
    <property type="molecule type" value="Genomic_DNA"/>
</dbReference>
<reference evidence="2 3" key="1">
    <citation type="submission" date="2020-07" db="EMBL/GenBank/DDBJ databases">
        <title>Sequencing the genomes of 1000 actinobacteria strains.</title>
        <authorList>
            <person name="Klenk H.-P."/>
        </authorList>
    </citation>
    <scope>NUCLEOTIDE SEQUENCE [LARGE SCALE GENOMIC DNA]</scope>
    <source>
        <strain evidence="2 3">DSM 18448</strain>
    </source>
</reference>
<evidence type="ECO:0008006" key="4">
    <source>
        <dbReference type="Google" id="ProtNLM"/>
    </source>
</evidence>
<feature type="signal peptide" evidence="1">
    <location>
        <begin position="1"/>
        <end position="23"/>
    </location>
</feature>
<evidence type="ECO:0000313" key="3">
    <source>
        <dbReference type="Proteomes" id="UP000579605"/>
    </source>
</evidence>
<sequence>MRKPRLVLAALLVPAALTVAASAPTSGHSISFRDYDSGHGWTRSDQCAKPLTERDGGWTCYVGDPISDDPASTPDWRQPGD</sequence>
<evidence type="ECO:0000256" key="1">
    <source>
        <dbReference type="SAM" id="SignalP"/>
    </source>
</evidence>
<dbReference type="Proteomes" id="UP000579605">
    <property type="component" value="Unassembled WGS sequence"/>
</dbReference>
<keyword evidence="1" id="KW-0732">Signal</keyword>
<accession>A0A852ZC28</accession>